<dbReference type="KEGG" id="nam:NAMH_1051"/>
<dbReference type="EC" id="1.8.98.1" evidence="3"/>
<dbReference type="Gene3D" id="1.20.1050.140">
    <property type="match status" value="1"/>
</dbReference>
<gene>
    <name evidence="3" type="ordered locus">NAMH_1051</name>
</gene>
<dbReference type="Gene3D" id="3.40.50.11810">
    <property type="match status" value="1"/>
</dbReference>
<dbReference type="eggNOG" id="COG2048">
    <property type="taxonomic scope" value="Bacteria"/>
</dbReference>
<dbReference type="GO" id="GO:0051912">
    <property type="term" value="F:CoB--CoM heterodisulfide reductase activity"/>
    <property type="evidence" value="ECO:0007669"/>
    <property type="project" value="UniProtKB-EC"/>
</dbReference>
<evidence type="ECO:0000313" key="3">
    <source>
        <dbReference type="EMBL" id="ACM93392.1"/>
    </source>
</evidence>
<organism evidence="3 4">
    <name type="scientific">Nautilia profundicola (strain ATCC BAA-1463 / DSM 18972 / AmH)</name>
    <dbReference type="NCBI Taxonomy" id="598659"/>
    <lineage>
        <taxon>Bacteria</taxon>
        <taxon>Pseudomonadati</taxon>
        <taxon>Campylobacterota</taxon>
        <taxon>Epsilonproteobacteria</taxon>
        <taxon>Nautiliales</taxon>
        <taxon>Nautiliaceae</taxon>
        <taxon>Nautilia</taxon>
    </lineage>
</organism>
<dbReference type="PANTHER" id="PTHR42947:SF1">
    <property type="entry name" value="COB--COM HETERODISULFIDE REDUCTASE SUBUNIT B 1"/>
    <property type="match status" value="1"/>
</dbReference>
<dbReference type="Pfam" id="PF02754">
    <property type="entry name" value="CCG"/>
    <property type="match status" value="2"/>
</dbReference>
<dbReference type="EMBL" id="CP001279">
    <property type="protein sequence ID" value="ACM93392.1"/>
    <property type="molecule type" value="Genomic_DNA"/>
</dbReference>
<dbReference type="STRING" id="598659.NAMH_1051"/>
<dbReference type="Proteomes" id="UP000000448">
    <property type="component" value="Chromosome"/>
</dbReference>
<evidence type="ECO:0000259" key="2">
    <source>
        <dbReference type="Pfam" id="PF02754"/>
    </source>
</evidence>
<dbReference type="InterPro" id="IPR004017">
    <property type="entry name" value="Cys_rich_dom"/>
</dbReference>
<evidence type="ECO:0000256" key="1">
    <source>
        <dbReference type="ARBA" id="ARBA00023002"/>
    </source>
</evidence>
<feature type="domain" description="Cysteine-rich" evidence="2">
    <location>
        <begin position="3"/>
        <end position="84"/>
    </location>
</feature>
<keyword evidence="1 3" id="KW-0560">Oxidoreductase</keyword>
<proteinExistence type="predicted"/>
<keyword evidence="4" id="KW-1185">Reference proteome</keyword>
<protein>
    <submittedName>
        <fullName evidence="3">CoB--CoM heterodisulfide reductase subunit B</fullName>
        <ecNumber evidence="3">1.8.98.1</ecNumber>
    </submittedName>
</protein>
<dbReference type="RefSeq" id="WP_015902444.1">
    <property type="nucleotide sequence ID" value="NC_012115.1"/>
</dbReference>
<dbReference type="OrthoDB" id="9777685at2"/>
<dbReference type="AlphaFoldDB" id="B9L9Z2"/>
<feature type="domain" description="Cysteine-rich" evidence="2">
    <location>
        <begin position="146"/>
        <end position="240"/>
    </location>
</feature>
<dbReference type="HOGENOM" id="CLU_052147_1_0_7"/>
<dbReference type="InterPro" id="IPR051278">
    <property type="entry name" value="HdrB/HdrD_reductase"/>
</dbReference>
<dbReference type="PANTHER" id="PTHR42947">
    <property type="entry name" value="COB--COM HETERODISULFIDE REDUCTASE SUBUNIT B 1"/>
    <property type="match status" value="1"/>
</dbReference>
<accession>B9L9Z2</accession>
<reference evidence="3 4" key="1">
    <citation type="journal article" date="2009" name="PLoS Genet.">
        <title>Adaptations to submarine hydrothermal environments exemplified by the genome of Nautilia profundicola.</title>
        <authorList>
            <person name="Campbell B.J."/>
            <person name="Smith J.L."/>
            <person name="Hanson T.E."/>
            <person name="Klotz M.G."/>
            <person name="Stein L.Y."/>
            <person name="Lee C.K."/>
            <person name="Wu D."/>
            <person name="Robinson J.M."/>
            <person name="Khouri H.M."/>
            <person name="Eisen J.A."/>
            <person name="Cary S.C."/>
        </authorList>
    </citation>
    <scope>NUCLEOTIDE SEQUENCE [LARGE SCALE GENOMIC DNA]</scope>
    <source>
        <strain evidence="4">ATCC BAA-1463 / DSM 18972 / AmH</strain>
    </source>
</reference>
<sequence length="287" mass="31701">MKYALYTGCTAKESTPELLKSTLAVAKELGIEIEILNEASCCGASHLQDFDEFLSLVLNARNICLAEKRGLKLVTLCNTCQLMLENTKQKLDSDEELKAKVNEKLKEVGYTYTGSSKVQHFLYAILEDVGLEEISKHVKKPLNSKVAPFYGCHIIRPSKTHDGANLNENPYKPNAIESLIKVLMGEAVEYESKIKCCGFHVDLQNTPVSEKLTANALIDASEHGAEMMVTPCPLCHLNLDVKQKAAAKHVNKEFNMPVLHLPQMIGLAFGIDAKDLGLNHHVTPVEV</sequence>
<name>B9L9Z2_NAUPA</name>
<evidence type="ECO:0000313" key="4">
    <source>
        <dbReference type="Proteomes" id="UP000000448"/>
    </source>
</evidence>